<evidence type="ECO:0000256" key="1">
    <source>
        <dbReference type="SAM" id="Phobius"/>
    </source>
</evidence>
<evidence type="ECO:0000313" key="2">
    <source>
        <dbReference type="EMBL" id="CAH3144218.1"/>
    </source>
</evidence>
<organism evidence="2 3">
    <name type="scientific">Porites lobata</name>
    <dbReference type="NCBI Taxonomy" id="104759"/>
    <lineage>
        <taxon>Eukaryota</taxon>
        <taxon>Metazoa</taxon>
        <taxon>Cnidaria</taxon>
        <taxon>Anthozoa</taxon>
        <taxon>Hexacorallia</taxon>
        <taxon>Scleractinia</taxon>
        <taxon>Fungiina</taxon>
        <taxon>Poritidae</taxon>
        <taxon>Porites</taxon>
    </lineage>
</organism>
<proteinExistence type="predicted"/>
<keyword evidence="1" id="KW-0812">Transmembrane</keyword>
<accession>A0ABN8PHY0</accession>
<name>A0ABN8PHY0_9CNID</name>
<sequence>MECTSDVDYCSQQCLSGKCAFKCSARRCVQQCDGKKCDHLPSDHEKPLVSRLYLAILAGLFASTTVLTCLALVLSCSQTGCCRKRTRRRRAVRGLDSSTRSLPIKSNLLFLRKIKMHCFVIGIITEVLLIARVVTSTNERCNALVSNTCIQRCADASCKCDAVYGDLKFAICNQACHGPECKTVTCSSGVCHQKCHNCHMECTSDVDYCSQQCLSGACSFTCNARQCKQECNGKECKVPVNAVTCQTIYPRFHLVILAGLFASTSILSFLLLVISCKETKNNWNMTKRFDKGARYVKIHSVSSSIESLYSQEAVAA</sequence>
<keyword evidence="1" id="KW-0472">Membrane</keyword>
<feature type="transmembrane region" description="Helical" evidence="1">
    <location>
        <begin position="252"/>
        <end position="274"/>
    </location>
</feature>
<feature type="transmembrane region" description="Helical" evidence="1">
    <location>
        <begin position="52"/>
        <end position="75"/>
    </location>
</feature>
<evidence type="ECO:0000313" key="3">
    <source>
        <dbReference type="Proteomes" id="UP001159405"/>
    </source>
</evidence>
<reference evidence="2 3" key="1">
    <citation type="submission" date="2022-05" db="EMBL/GenBank/DDBJ databases">
        <authorList>
            <consortium name="Genoscope - CEA"/>
            <person name="William W."/>
        </authorList>
    </citation>
    <scope>NUCLEOTIDE SEQUENCE [LARGE SCALE GENOMIC DNA]</scope>
</reference>
<keyword evidence="1" id="KW-1133">Transmembrane helix</keyword>
<dbReference type="EMBL" id="CALNXK010000073">
    <property type="protein sequence ID" value="CAH3144218.1"/>
    <property type="molecule type" value="Genomic_DNA"/>
</dbReference>
<keyword evidence="3" id="KW-1185">Reference proteome</keyword>
<gene>
    <name evidence="2" type="ORF">PLOB_00043859</name>
</gene>
<protein>
    <submittedName>
        <fullName evidence="2">Uncharacterized protein</fullName>
    </submittedName>
</protein>
<dbReference type="Proteomes" id="UP001159405">
    <property type="component" value="Unassembled WGS sequence"/>
</dbReference>
<comment type="caution">
    <text evidence="2">The sequence shown here is derived from an EMBL/GenBank/DDBJ whole genome shotgun (WGS) entry which is preliminary data.</text>
</comment>